<dbReference type="Pfam" id="PF04519">
    <property type="entry name" value="Bactofilin"/>
    <property type="match status" value="1"/>
</dbReference>
<dbReference type="PANTHER" id="PTHR35024:SF4">
    <property type="entry name" value="POLYMER-FORMING CYTOSKELETAL PROTEIN"/>
    <property type="match status" value="1"/>
</dbReference>
<dbReference type="RefSeq" id="WP_386106198.1">
    <property type="nucleotide sequence ID" value="NZ_JBHTJR010000030.1"/>
</dbReference>
<gene>
    <name evidence="2" type="ORF">ACFQ1U_05615</name>
</gene>
<accession>A0ABW3JQQ3</accession>
<name>A0ABW3JQQ3_9FLAO</name>
<proteinExistence type="inferred from homology"/>
<dbReference type="InterPro" id="IPR007607">
    <property type="entry name" value="BacA/B"/>
</dbReference>
<dbReference type="EMBL" id="JBHTJR010000030">
    <property type="protein sequence ID" value="MFD0992674.1"/>
    <property type="molecule type" value="Genomic_DNA"/>
</dbReference>
<dbReference type="PANTHER" id="PTHR35024">
    <property type="entry name" value="HYPOTHETICAL CYTOSOLIC PROTEIN"/>
    <property type="match status" value="1"/>
</dbReference>
<protein>
    <submittedName>
        <fullName evidence="2">Polymer-forming cytoskeletal protein</fullName>
    </submittedName>
</protein>
<dbReference type="Proteomes" id="UP001597062">
    <property type="component" value="Unassembled WGS sequence"/>
</dbReference>
<sequence length="138" mass="14459">MFSKNKKEVAVERKSTSRNVIGKGTKITGDLISEGDFRIDGTLEGTLKTDGRVIIGENGFINGAVECSNADVEGRFSGEFNVANTLTAKSTANITGNVNVGQISTEPGASFNATCNMKGAVKELGKDTNAPKAKEKTA</sequence>
<organism evidence="2 3">
    <name type="scientific">Tenacibaculum geojense</name>
    <dbReference type="NCBI Taxonomy" id="915352"/>
    <lineage>
        <taxon>Bacteria</taxon>
        <taxon>Pseudomonadati</taxon>
        <taxon>Bacteroidota</taxon>
        <taxon>Flavobacteriia</taxon>
        <taxon>Flavobacteriales</taxon>
        <taxon>Flavobacteriaceae</taxon>
        <taxon>Tenacibaculum</taxon>
    </lineage>
</organism>
<reference evidence="3" key="1">
    <citation type="journal article" date="2019" name="Int. J. Syst. Evol. Microbiol.">
        <title>The Global Catalogue of Microorganisms (GCM) 10K type strain sequencing project: providing services to taxonomists for standard genome sequencing and annotation.</title>
        <authorList>
            <consortium name="The Broad Institute Genomics Platform"/>
            <consortium name="The Broad Institute Genome Sequencing Center for Infectious Disease"/>
            <person name="Wu L."/>
            <person name="Ma J."/>
        </authorList>
    </citation>
    <scope>NUCLEOTIDE SEQUENCE [LARGE SCALE GENOMIC DNA]</scope>
    <source>
        <strain evidence="3">CCUG 60527</strain>
    </source>
</reference>
<evidence type="ECO:0000313" key="3">
    <source>
        <dbReference type="Proteomes" id="UP001597062"/>
    </source>
</evidence>
<evidence type="ECO:0000313" key="2">
    <source>
        <dbReference type="EMBL" id="MFD0992674.1"/>
    </source>
</evidence>
<comment type="caution">
    <text evidence="2">The sequence shown here is derived from an EMBL/GenBank/DDBJ whole genome shotgun (WGS) entry which is preliminary data.</text>
</comment>
<evidence type="ECO:0000256" key="1">
    <source>
        <dbReference type="ARBA" id="ARBA00044755"/>
    </source>
</evidence>
<comment type="similarity">
    <text evidence="1">Belongs to the bactofilin family.</text>
</comment>
<keyword evidence="3" id="KW-1185">Reference proteome</keyword>